<keyword evidence="3" id="KW-0547">Nucleotide-binding</keyword>
<sequence>MSILECKNIKKVYQTKNLSTEALRDVNFSVEKGEFISIMGESGAGKTTLLNILATLDSPSSGVLLINGRDVGSLKKEEVSVFRRKELGFVFQDFNLLDQFNNRDNIFLPLVLSEEKESLMQERLAKMQGILGIEELLEKYPYEVSGGQKQRIAIARAIITNPSLLLADEPTGALDSASSEMILQLFHKIHIEGQTILMVTHSLRAASYADRVLFIKDGVVFHEIYRGNEEGQRDFMERISEAQLVLSKQQNALRPDSLYDRQAEMATEMTTEIAQKDAFTERKGREA</sequence>
<dbReference type="RefSeq" id="WP_183684210.1">
    <property type="nucleotide sequence ID" value="NZ_JACHHH010000008.1"/>
</dbReference>
<dbReference type="PROSITE" id="PS00211">
    <property type="entry name" value="ABC_TRANSPORTER_1"/>
    <property type="match status" value="1"/>
</dbReference>
<dbReference type="SUPFAM" id="SSF52540">
    <property type="entry name" value="P-loop containing nucleoside triphosphate hydrolases"/>
    <property type="match status" value="1"/>
</dbReference>
<dbReference type="PANTHER" id="PTHR42798:SF7">
    <property type="entry name" value="ALPHA-D-RIBOSE 1-METHYLPHOSPHONATE 5-TRIPHOSPHATE SYNTHASE SUBUNIT PHNL"/>
    <property type="match status" value="1"/>
</dbReference>
<dbReference type="GO" id="GO:0005524">
    <property type="term" value="F:ATP binding"/>
    <property type="evidence" value="ECO:0007669"/>
    <property type="project" value="UniProtKB-KW"/>
</dbReference>
<dbReference type="InterPro" id="IPR003593">
    <property type="entry name" value="AAA+_ATPase"/>
</dbReference>
<dbReference type="Pfam" id="PF00005">
    <property type="entry name" value="ABC_tran"/>
    <property type="match status" value="1"/>
</dbReference>
<evidence type="ECO:0000256" key="4">
    <source>
        <dbReference type="ARBA" id="ARBA00022840"/>
    </source>
</evidence>
<organism evidence="6 7">
    <name type="scientific">Oribacterium sinus</name>
    <dbReference type="NCBI Taxonomy" id="237576"/>
    <lineage>
        <taxon>Bacteria</taxon>
        <taxon>Bacillati</taxon>
        <taxon>Bacillota</taxon>
        <taxon>Clostridia</taxon>
        <taxon>Lachnospirales</taxon>
        <taxon>Lachnospiraceae</taxon>
        <taxon>Oribacterium</taxon>
    </lineage>
</organism>
<evidence type="ECO:0000256" key="3">
    <source>
        <dbReference type="ARBA" id="ARBA00022741"/>
    </source>
</evidence>
<evidence type="ECO:0000313" key="6">
    <source>
        <dbReference type="EMBL" id="MBB6041610.1"/>
    </source>
</evidence>
<dbReference type="InterPro" id="IPR027417">
    <property type="entry name" value="P-loop_NTPase"/>
</dbReference>
<dbReference type="GO" id="GO:0098796">
    <property type="term" value="C:membrane protein complex"/>
    <property type="evidence" value="ECO:0007669"/>
    <property type="project" value="UniProtKB-ARBA"/>
</dbReference>
<feature type="domain" description="ABC transporter" evidence="5">
    <location>
        <begin position="4"/>
        <end position="242"/>
    </location>
</feature>
<dbReference type="InterPro" id="IPR003439">
    <property type="entry name" value="ABC_transporter-like_ATP-bd"/>
</dbReference>
<dbReference type="EMBL" id="JACHHH010000008">
    <property type="protein sequence ID" value="MBB6041610.1"/>
    <property type="molecule type" value="Genomic_DNA"/>
</dbReference>
<dbReference type="GeneID" id="85015137"/>
<evidence type="ECO:0000256" key="1">
    <source>
        <dbReference type="ARBA" id="ARBA00005417"/>
    </source>
</evidence>
<keyword evidence="4 6" id="KW-0067">ATP-binding</keyword>
<dbReference type="Gene3D" id="3.40.50.300">
    <property type="entry name" value="P-loop containing nucleotide triphosphate hydrolases"/>
    <property type="match status" value="1"/>
</dbReference>
<proteinExistence type="inferred from homology"/>
<dbReference type="GO" id="GO:0016887">
    <property type="term" value="F:ATP hydrolysis activity"/>
    <property type="evidence" value="ECO:0007669"/>
    <property type="project" value="InterPro"/>
</dbReference>
<dbReference type="SMART" id="SM00382">
    <property type="entry name" value="AAA"/>
    <property type="match status" value="1"/>
</dbReference>
<evidence type="ECO:0000256" key="2">
    <source>
        <dbReference type="ARBA" id="ARBA00022448"/>
    </source>
</evidence>
<keyword evidence="2" id="KW-0813">Transport</keyword>
<dbReference type="FunFam" id="3.40.50.300:FF:000032">
    <property type="entry name" value="Export ABC transporter ATP-binding protein"/>
    <property type="match status" value="1"/>
</dbReference>
<dbReference type="PANTHER" id="PTHR42798">
    <property type="entry name" value="LIPOPROTEIN-RELEASING SYSTEM ATP-BINDING PROTEIN LOLD"/>
    <property type="match status" value="1"/>
</dbReference>
<dbReference type="InterPro" id="IPR017871">
    <property type="entry name" value="ABC_transporter-like_CS"/>
</dbReference>
<name>A0A7W9SHN0_9FIRM</name>
<gene>
    <name evidence="6" type="ORF">HNQ46_001600</name>
</gene>
<reference evidence="6 7" key="1">
    <citation type="submission" date="2020-08" db="EMBL/GenBank/DDBJ databases">
        <title>Genomic Encyclopedia of Type Strains, Phase IV (KMG-IV): sequencing the most valuable type-strain genomes for metagenomic binning, comparative biology and taxonomic classification.</title>
        <authorList>
            <person name="Goeker M."/>
        </authorList>
    </citation>
    <scope>NUCLEOTIDE SEQUENCE [LARGE SCALE GENOMIC DNA]</scope>
    <source>
        <strain evidence="6 7">DSM 17245</strain>
    </source>
</reference>
<dbReference type="CDD" id="cd03255">
    <property type="entry name" value="ABC_MJ0796_LolCDE_FtsE"/>
    <property type="match status" value="1"/>
</dbReference>
<dbReference type="Proteomes" id="UP000522163">
    <property type="component" value="Unassembled WGS sequence"/>
</dbReference>
<dbReference type="InterPro" id="IPR017911">
    <property type="entry name" value="MacB-like_ATP-bd"/>
</dbReference>
<dbReference type="PROSITE" id="PS50893">
    <property type="entry name" value="ABC_TRANSPORTER_2"/>
    <property type="match status" value="1"/>
</dbReference>
<protein>
    <submittedName>
        <fullName evidence="6">Putative ABC transport system ATP-binding protein</fullName>
    </submittedName>
</protein>
<evidence type="ECO:0000313" key="7">
    <source>
        <dbReference type="Proteomes" id="UP000522163"/>
    </source>
</evidence>
<accession>A0A7W9SHN0</accession>
<dbReference type="GO" id="GO:0022857">
    <property type="term" value="F:transmembrane transporter activity"/>
    <property type="evidence" value="ECO:0007669"/>
    <property type="project" value="UniProtKB-ARBA"/>
</dbReference>
<comment type="caution">
    <text evidence="6">The sequence shown here is derived from an EMBL/GenBank/DDBJ whole genome shotgun (WGS) entry which is preliminary data.</text>
</comment>
<dbReference type="AlphaFoldDB" id="A0A7W9SHN0"/>
<evidence type="ECO:0000259" key="5">
    <source>
        <dbReference type="PROSITE" id="PS50893"/>
    </source>
</evidence>
<comment type="similarity">
    <text evidence="1">Belongs to the ABC transporter superfamily.</text>
</comment>